<sequence length="58" mass="6785">MTISKSVNPNRMRDEDEDVIVPPQILSFRLAEKVEEEEFEGMFVIRNFLTIDQVIPSM</sequence>
<accession>A0A397I347</accession>
<evidence type="ECO:0000313" key="2">
    <source>
        <dbReference type="Proteomes" id="UP000266861"/>
    </source>
</evidence>
<comment type="caution">
    <text evidence="1">The sequence shown here is derived from an EMBL/GenBank/DDBJ whole genome shotgun (WGS) entry which is preliminary data.</text>
</comment>
<dbReference type="Proteomes" id="UP000266861">
    <property type="component" value="Unassembled WGS sequence"/>
</dbReference>
<gene>
    <name evidence="1" type="ORF">Glove_276g101</name>
</gene>
<organism evidence="1 2">
    <name type="scientific">Diversispora epigaea</name>
    <dbReference type="NCBI Taxonomy" id="1348612"/>
    <lineage>
        <taxon>Eukaryota</taxon>
        <taxon>Fungi</taxon>
        <taxon>Fungi incertae sedis</taxon>
        <taxon>Mucoromycota</taxon>
        <taxon>Glomeromycotina</taxon>
        <taxon>Glomeromycetes</taxon>
        <taxon>Diversisporales</taxon>
        <taxon>Diversisporaceae</taxon>
        <taxon>Diversispora</taxon>
    </lineage>
</organism>
<proteinExistence type="predicted"/>
<reference evidence="1 2" key="1">
    <citation type="submission" date="2018-08" db="EMBL/GenBank/DDBJ databases">
        <title>Genome and evolution of the arbuscular mycorrhizal fungus Diversispora epigaea (formerly Glomus versiforme) and its bacterial endosymbionts.</title>
        <authorList>
            <person name="Sun X."/>
            <person name="Fei Z."/>
            <person name="Harrison M."/>
        </authorList>
    </citation>
    <scope>NUCLEOTIDE SEQUENCE [LARGE SCALE GENOMIC DNA]</scope>
    <source>
        <strain evidence="1 2">IT104</strain>
    </source>
</reference>
<dbReference type="EMBL" id="PQFF01000253">
    <property type="protein sequence ID" value="RHZ69965.1"/>
    <property type="molecule type" value="Genomic_DNA"/>
</dbReference>
<keyword evidence="2" id="KW-1185">Reference proteome</keyword>
<evidence type="ECO:0000313" key="1">
    <source>
        <dbReference type="EMBL" id="RHZ69965.1"/>
    </source>
</evidence>
<protein>
    <submittedName>
        <fullName evidence="1">Uncharacterized protein</fullName>
    </submittedName>
</protein>
<dbReference type="AlphaFoldDB" id="A0A397I347"/>
<name>A0A397I347_9GLOM</name>